<dbReference type="Gene3D" id="1.25.40.20">
    <property type="entry name" value="Ankyrin repeat-containing domain"/>
    <property type="match status" value="1"/>
</dbReference>
<accession>A0A0C3TZ63</accession>
<feature type="repeat" description="ANK" evidence="3">
    <location>
        <begin position="141"/>
        <end position="173"/>
    </location>
</feature>
<protein>
    <submittedName>
        <fullName evidence="4">Uncharacterized protein</fullName>
    </submittedName>
</protein>
<keyword evidence="1" id="KW-0677">Repeat</keyword>
<keyword evidence="2 3" id="KW-0040">ANK repeat</keyword>
<dbReference type="Proteomes" id="UP000011087">
    <property type="component" value="Unassembled WGS sequence"/>
</dbReference>
<organism evidence="4 5">
    <name type="scientific">Guillardia theta (strain CCMP2712)</name>
    <name type="common">Cryptophyte</name>
    <dbReference type="NCBI Taxonomy" id="905079"/>
    <lineage>
        <taxon>Eukaryota</taxon>
        <taxon>Cryptophyceae</taxon>
        <taxon>Pyrenomonadales</taxon>
        <taxon>Geminigeraceae</taxon>
        <taxon>Guillardia</taxon>
    </lineage>
</organism>
<dbReference type="EnsemblProtists" id="EKX49201">
    <property type="protein sequence ID" value="EKX49201"/>
    <property type="gene ID" value="GUITHDRAFT_151641"/>
</dbReference>
<dbReference type="PANTHER" id="PTHR24171:SF9">
    <property type="entry name" value="ANKYRIN REPEAT DOMAIN-CONTAINING PROTEIN 39"/>
    <property type="match status" value="1"/>
</dbReference>
<evidence type="ECO:0000256" key="2">
    <source>
        <dbReference type="ARBA" id="ARBA00023043"/>
    </source>
</evidence>
<reference evidence="5" key="1">
    <citation type="journal article" date="2012" name="Nature">
        <title>Algal genomes reveal evolutionary mosaicism and the fate of nucleomorphs.</title>
        <authorList>
            <consortium name="DOE Joint Genome Institute"/>
            <person name="Curtis B.A."/>
            <person name="Tanifuji G."/>
            <person name="Burki F."/>
            <person name="Gruber A."/>
            <person name="Irimia M."/>
            <person name="Maruyama S."/>
            <person name="Arias M.C."/>
            <person name="Ball S.G."/>
            <person name="Gile G.H."/>
            <person name="Hirakawa Y."/>
            <person name="Hopkins J.F."/>
            <person name="Kuo A."/>
            <person name="Rensing S.A."/>
            <person name="Schmutz J."/>
            <person name="Symeonidi A."/>
            <person name="Elias M."/>
            <person name="Eveleigh R.J."/>
            <person name="Herman E.K."/>
            <person name="Klute M.J."/>
            <person name="Nakayama T."/>
            <person name="Obornik M."/>
            <person name="Reyes-Prieto A."/>
            <person name="Armbrust E.V."/>
            <person name="Aves S.J."/>
            <person name="Beiko R.G."/>
            <person name="Coutinho P."/>
            <person name="Dacks J.B."/>
            <person name="Durnford D.G."/>
            <person name="Fast N.M."/>
            <person name="Green B.R."/>
            <person name="Grisdale C.J."/>
            <person name="Hempel F."/>
            <person name="Henrissat B."/>
            <person name="Hoppner M.P."/>
            <person name="Ishida K."/>
            <person name="Kim E."/>
            <person name="Koreny L."/>
            <person name="Kroth P.G."/>
            <person name="Liu Y."/>
            <person name="Malik S.B."/>
            <person name="Maier U.G."/>
            <person name="McRose D."/>
            <person name="Mock T."/>
            <person name="Neilson J.A."/>
            <person name="Onodera N.T."/>
            <person name="Poole A.M."/>
            <person name="Pritham E.J."/>
            <person name="Richards T.A."/>
            <person name="Rocap G."/>
            <person name="Roy S.W."/>
            <person name="Sarai C."/>
            <person name="Schaack S."/>
            <person name="Shirato S."/>
            <person name="Slamovits C.H."/>
            <person name="Spencer D.F."/>
            <person name="Suzuki S."/>
            <person name="Worden A.Z."/>
            <person name="Zauner S."/>
            <person name="Barry K."/>
            <person name="Bell C."/>
            <person name="Bharti A.K."/>
            <person name="Crow J.A."/>
            <person name="Grimwood J."/>
            <person name="Kramer R."/>
            <person name="Lindquist E."/>
            <person name="Lucas S."/>
            <person name="Salamov A."/>
            <person name="McFadden G.I."/>
            <person name="Lane C.E."/>
            <person name="Keeling P.J."/>
            <person name="Gray M.W."/>
            <person name="Grigoriev I.V."/>
            <person name="Archibald J.M."/>
        </authorList>
    </citation>
    <scope>NUCLEOTIDE SEQUENCE</scope>
    <source>
        <strain evidence="5">CCMP2712</strain>
    </source>
</reference>
<reference evidence="4" key="3">
    <citation type="submission" date="2016-03" db="UniProtKB">
        <authorList>
            <consortium name="EnsemblProtists"/>
        </authorList>
    </citation>
    <scope>IDENTIFICATION</scope>
</reference>
<keyword evidence="5" id="KW-1185">Reference proteome</keyword>
<dbReference type="OMA" id="HRHVATE"/>
<dbReference type="SMART" id="SM00248">
    <property type="entry name" value="ANK"/>
    <property type="match status" value="2"/>
</dbReference>
<dbReference type="Pfam" id="PF12796">
    <property type="entry name" value="Ank_2"/>
    <property type="match status" value="1"/>
</dbReference>
<evidence type="ECO:0000313" key="4">
    <source>
        <dbReference type="EnsemblProtists" id="EKX49201"/>
    </source>
</evidence>
<evidence type="ECO:0000256" key="1">
    <source>
        <dbReference type="ARBA" id="ARBA00022737"/>
    </source>
</evidence>
<dbReference type="PANTHER" id="PTHR24171">
    <property type="entry name" value="ANKYRIN REPEAT DOMAIN-CONTAINING PROTEIN 39-RELATED"/>
    <property type="match status" value="1"/>
</dbReference>
<dbReference type="AlphaFoldDB" id="A0A0C3TZ63"/>
<dbReference type="PROSITE" id="PS50297">
    <property type="entry name" value="ANK_REP_REGION"/>
    <property type="match status" value="1"/>
</dbReference>
<name>A0A0C3TZ63_GUITC</name>
<dbReference type="SUPFAM" id="SSF48403">
    <property type="entry name" value="Ankyrin repeat"/>
    <property type="match status" value="1"/>
</dbReference>
<sequence>MVHATYNLVLIDRNKSAFIRNGMIPFIIHMLHVPEIEVANLATNTLLELSFGIQARWILRPVLLIWHRHVATEKDARRKKSEPKGLTDCIDFAPPFHPVLVESIAEPQHELETHEAASEGVLSWLKRLIEEGCEVNARDSRGATALHFAALNCHLQVMKYLLDEGLDVNVQDSSGSTPLAWLELAGNIKNGKDYQRWPAKAREAYEFLLDKGAQARYIPVYTNTV</sequence>
<evidence type="ECO:0000313" key="5">
    <source>
        <dbReference type="Proteomes" id="UP000011087"/>
    </source>
</evidence>
<dbReference type="InterPro" id="IPR002110">
    <property type="entry name" value="Ankyrin_rpt"/>
</dbReference>
<dbReference type="PROSITE" id="PS50088">
    <property type="entry name" value="ANK_REPEAT"/>
    <property type="match status" value="1"/>
</dbReference>
<proteinExistence type="predicted"/>
<evidence type="ECO:0000256" key="3">
    <source>
        <dbReference type="PROSITE-ProRule" id="PRU00023"/>
    </source>
</evidence>
<dbReference type="InterPro" id="IPR036770">
    <property type="entry name" value="Ankyrin_rpt-contain_sf"/>
</dbReference>
<reference evidence="5" key="2">
    <citation type="submission" date="2012-11" db="EMBL/GenBank/DDBJ databases">
        <authorList>
            <person name="Kuo A."/>
            <person name="Curtis B.A."/>
            <person name="Tanifuji G."/>
            <person name="Burki F."/>
            <person name="Gruber A."/>
            <person name="Irimia M."/>
            <person name="Maruyama S."/>
            <person name="Arias M.C."/>
            <person name="Ball S.G."/>
            <person name="Gile G.H."/>
            <person name="Hirakawa Y."/>
            <person name="Hopkins J.F."/>
            <person name="Rensing S.A."/>
            <person name="Schmutz J."/>
            <person name="Symeonidi A."/>
            <person name="Elias M."/>
            <person name="Eveleigh R.J."/>
            <person name="Herman E.K."/>
            <person name="Klute M.J."/>
            <person name="Nakayama T."/>
            <person name="Obornik M."/>
            <person name="Reyes-Prieto A."/>
            <person name="Armbrust E.V."/>
            <person name="Aves S.J."/>
            <person name="Beiko R.G."/>
            <person name="Coutinho P."/>
            <person name="Dacks J.B."/>
            <person name="Durnford D.G."/>
            <person name="Fast N.M."/>
            <person name="Green B.R."/>
            <person name="Grisdale C."/>
            <person name="Hempe F."/>
            <person name="Henrissat B."/>
            <person name="Hoppner M.P."/>
            <person name="Ishida K.-I."/>
            <person name="Kim E."/>
            <person name="Koreny L."/>
            <person name="Kroth P.G."/>
            <person name="Liu Y."/>
            <person name="Malik S.-B."/>
            <person name="Maier U.G."/>
            <person name="McRose D."/>
            <person name="Mock T."/>
            <person name="Neilson J.A."/>
            <person name="Onodera N.T."/>
            <person name="Poole A.M."/>
            <person name="Pritham E.J."/>
            <person name="Richards T.A."/>
            <person name="Rocap G."/>
            <person name="Roy S.W."/>
            <person name="Sarai C."/>
            <person name="Schaack S."/>
            <person name="Shirato S."/>
            <person name="Slamovits C.H."/>
            <person name="Spencer D.F."/>
            <person name="Suzuki S."/>
            <person name="Worden A.Z."/>
            <person name="Zauner S."/>
            <person name="Barry K."/>
            <person name="Bell C."/>
            <person name="Bharti A.K."/>
            <person name="Crow J.A."/>
            <person name="Grimwood J."/>
            <person name="Kramer R."/>
            <person name="Lindquist E."/>
            <person name="Lucas S."/>
            <person name="Salamov A."/>
            <person name="McFadden G.I."/>
            <person name="Lane C.E."/>
            <person name="Keeling P.J."/>
            <person name="Gray M.W."/>
            <person name="Grigoriev I.V."/>
            <person name="Archibald J.M."/>
        </authorList>
    </citation>
    <scope>NUCLEOTIDE SEQUENCE</scope>
    <source>
        <strain evidence="5">CCMP2712</strain>
    </source>
</reference>